<dbReference type="AlphaFoldDB" id="A0A9Q0VUT5"/>
<feature type="compositionally biased region" description="Low complexity" evidence="1">
    <location>
        <begin position="44"/>
        <end position="54"/>
    </location>
</feature>
<reference evidence="2" key="1">
    <citation type="submission" date="2022-11" db="EMBL/GenBank/DDBJ databases">
        <authorList>
            <person name="Hyden B.L."/>
            <person name="Feng K."/>
            <person name="Yates T."/>
            <person name="Jawdy S."/>
            <person name="Smart L.B."/>
            <person name="Muchero W."/>
        </authorList>
    </citation>
    <scope>NUCLEOTIDE SEQUENCE</scope>
    <source>
        <tissue evidence="2">Shoot tip</tissue>
    </source>
</reference>
<reference evidence="2" key="2">
    <citation type="journal article" date="2023" name="Int. J. Mol. Sci.">
        <title>De Novo Assembly and Annotation of 11 Diverse Shrub Willow (Salix) Genomes Reveals Novel Gene Organization in Sex-Linked Regions.</title>
        <authorList>
            <person name="Hyden B."/>
            <person name="Feng K."/>
            <person name="Yates T.B."/>
            <person name="Jawdy S."/>
            <person name="Cereghino C."/>
            <person name="Smart L.B."/>
            <person name="Muchero W."/>
        </authorList>
    </citation>
    <scope>NUCLEOTIDE SEQUENCE</scope>
    <source>
        <tissue evidence="2">Shoot tip</tissue>
    </source>
</reference>
<evidence type="ECO:0000313" key="2">
    <source>
        <dbReference type="EMBL" id="KAJ6755107.1"/>
    </source>
</evidence>
<dbReference type="EMBL" id="JAPFFK010000007">
    <property type="protein sequence ID" value="KAJ6755107.1"/>
    <property type="molecule type" value="Genomic_DNA"/>
</dbReference>
<comment type="caution">
    <text evidence="2">The sequence shown here is derived from an EMBL/GenBank/DDBJ whole genome shotgun (WGS) entry which is preliminary data.</text>
</comment>
<feature type="compositionally biased region" description="Acidic residues" evidence="1">
    <location>
        <begin position="30"/>
        <end position="39"/>
    </location>
</feature>
<feature type="compositionally biased region" description="Basic and acidic residues" evidence="1">
    <location>
        <begin position="8"/>
        <end position="18"/>
    </location>
</feature>
<proteinExistence type="predicted"/>
<keyword evidence="3" id="KW-1185">Reference proteome</keyword>
<evidence type="ECO:0000313" key="3">
    <source>
        <dbReference type="Proteomes" id="UP001151532"/>
    </source>
</evidence>
<name>A0A9Q0VUT5_SALPP</name>
<gene>
    <name evidence="2" type="ORF">OIU79_027677</name>
</gene>
<feature type="region of interest" description="Disordered" evidence="1">
    <location>
        <begin position="1"/>
        <end position="81"/>
    </location>
</feature>
<dbReference type="Proteomes" id="UP001151532">
    <property type="component" value="Chromosome 16"/>
</dbReference>
<protein>
    <submittedName>
        <fullName evidence="2">Uncharacterized protein</fullName>
    </submittedName>
</protein>
<evidence type="ECO:0000256" key="1">
    <source>
        <dbReference type="SAM" id="MobiDB-lite"/>
    </source>
</evidence>
<accession>A0A9Q0VUT5</accession>
<organism evidence="2 3">
    <name type="scientific">Salix purpurea</name>
    <name type="common">Purple osier willow</name>
    <dbReference type="NCBI Taxonomy" id="77065"/>
    <lineage>
        <taxon>Eukaryota</taxon>
        <taxon>Viridiplantae</taxon>
        <taxon>Streptophyta</taxon>
        <taxon>Embryophyta</taxon>
        <taxon>Tracheophyta</taxon>
        <taxon>Spermatophyta</taxon>
        <taxon>Magnoliopsida</taxon>
        <taxon>eudicotyledons</taxon>
        <taxon>Gunneridae</taxon>
        <taxon>Pentapetalae</taxon>
        <taxon>rosids</taxon>
        <taxon>fabids</taxon>
        <taxon>Malpighiales</taxon>
        <taxon>Salicaceae</taxon>
        <taxon>Saliceae</taxon>
        <taxon>Salix</taxon>
    </lineage>
</organism>
<sequence length="81" mass="8870">MASLLSESKGETLKRNGKEPLVQLLLQGEDNIEVDEGEKGEEVSSSQQNRSSTSGEESFSQVMTMRKKKGGRKKGREAKGL</sequence>
<feature type="compositionally biased region" description="Basic residues" evidence="1">
    <location>
        <begin position="65"/>
        <end position="81"/>
    </location>
</feature>